<dbReference type="AlphaFoldDB" id="A0A243WF88"/>
<name>A0A243WF88_9BACT</name>
<organism evidence="1 2">
    <name type="scientific">Hymenobacter crusticola</name>
    <dbReference type="NCBI Taxonomy" id="1770526"/>
    <lineage>
        <taxon>Bacteria</taxon>
        <taxon>Pseudomonadati</taxon>
        <taxon>Bacteroidota</taxon>
        <taxon>Cytophagia</taxon>
        <taxon>Cytophagales</taxon>
        <taxon>Hymenobacteraceae</taxon>
        <taxon>Hymenobacter</taxon>
    </lineage>
</organism>
<proteinExistence type="predicted"/>
<protein>
    <submittedName>
        <fullName evidence="1">Uncharacterized protein</fullName>
    </submittedName>
</protein>
<evidence type="ECO:0000313" key="2">
    <source>
        <dbReference type="Proteomes" id="UP000194873"/>
    </source>
</evidence>
<dbReference type="EMBL" id="MTSE01000003">
    <property type="protein sequence ID" value="OUJ74436.1"/>
    <property type="molecule type" value="Genomic_DNA"/>
</dbReference>
<sequence length="89" mass="9752">MNTLPLPVLLIMVVLFIYSGHDSADQQAARTKRVPSSLTHAAARAKAGTARLNDSTMVQQRHSPVYLRNANLLGTVTHHQILRPALEAE</sequence>
<evidence type="ECO:0000313" key="1">
    <source>
        <dbReference type="EMBL" id="OUJ74436.1"/>
    </source>
</evidence>
<gene>
    <name evidence="1" type="ORF">BXP70_06505</name>
</gene>
<comment type="caution">
    <text evidence="1">The sequence shown here is derived from an EMBL/GenBank/DDBJ whole genome shotgun (WGS) entry which is preliminary data.</text>
</comment>
<dbReference type="Proteomes" id="UP000194873">
    <property type="component" value="Unassembled WGS sequence"/>
</dbReference>
<keyword evidence="2" id="KW-1185">Reference proteome</keyword>
<accession>A0A243WF88</accession>
<reference evidence="1 2" key="1">
    <citation type="submission" date="2017-01" db="EMBL/GenBank/DDBJ databases">
        <title>A new Hymenobacter.</title>
        <authorList>
            <person name="Liang Y."/>
            <person name="Feng F."/>
        </authorList>
    </citation>
    <scope>NUCLEOTIDE SEQUENCE [LARGE SCALE GENOMIC DNA]</scope>
    <source>
        <strain evidence="1">MIMBbqt21</strain>
    </source>
</reference>
<dbReference type="RefSeq" id="WP_143436390.1">
    <property type="nucleotide sequence ID" value="NZ_MTSE01000003.1"/>
</dbReference>